<dbReference type="STRING" id="58919.A0A316ZI61"/>
<evidence type="ECO:0000259" key="8">
    <source>
        <dbReference type="Pfam" id="PF01490"/>
    </source>
</evidence>
<keyword evidence="4 7" id="KW-1133">Transmembrane helix</keyword>
<feature type="transmembrane region" description="Helical" evidence="7">
    <location>
        <begin position="87"/>
        <end position="106"/>
    </location>
</feature>
<dbReference type="RefSeq" id="XP_025601468.1">
    <property type="nucleotide sequence ID" value="XM_025740018.1"/>
</dbReference>
<dbReference type="Gene3D" id="1.20.1740.10">
    <property type="entry name" value="Amino acid/polyamine transporter I"/>
    <property type="match status" value="1"/>
</dbReference>
<dbReference type="InterPro" id="IPR013057">
    <property type="entry name" value="AA_transpt_TM"/>
</dbReference>
<keyword evidence="3 7" id="KW-0812">Transmembrane</keyword>
<organism evidence="9 10">
    <name type="scientific">Tilletiopsis washingtonensis</name>
    <dbReference type="NCBI Taxonomy" id="58919"/>
    <lineage>
        <taxon>Eukaryota</taxon>
        <taxon>Fungi</taxon>
        <taxon>Dikarya</taxon>
        <taxon>Basidiomycota</taxon>
        <taxon>Ustilaginomycotina</taxon>
        <taxon>Exobasidiomycetes</taxon>
        <taxon>Entylomatales</taxon>
        <taxon>Entylomatales incertae sedis</taxon>
        <taxon>Tilletiopsis</taxon>
    </lineage>
</organism>
<feature type="transmembrane region" description="Helical" evidence="7">
    <location>
        <begin position="280"/>
        <end position="299"/>
    </location>
</feature>
<dbReference type="GO" id="GO:0015179">
    <property type="term" value="F:L-amino acid transmembrane transporter activity"/>
    <property type="evidence" value="ECO:0007669"/>
    <property type="project" value="TreeGrafter"/>
</dbReference>
<dbReference type="GO" id="GO:0016020">
    <property type="term" value="C:membrane"/>
    <property type="evidence" value="ECO:0007669"/>
    <property type="project" value="UniProtKB-SubCell"/>
</dbReference>
<dbReference type="Pfam" id="PF01490">
    <property type="entry name" value="Aa_trans"/>
    <property type="match status" value="1"/>
</dbReference>
<feature type="transmembrane region" description="Helical" evidence="7">
    <location>
        <begin position="394"/>
        <end position="413"/>
    </location>
</feature>
<evidence type="ECO:0000256" key="5">
    <source>
        <dbReference type="ARBA" id="ARBA00023136"/>
    </source>
</evidence>
<dbReference type="AlphaFoldDB" id="A0A316ZI61"/>
<feature type="transmembrane region" description="Helical" evidence="7">
    <location>
        <begin position="127"/>
        <end position="147"/>
    </location>
</feature>
<gene>
    <name evidence="9" type="ORF">FA09DRAFT_292701</name>
</gene>
<feature type="transmembrane region" description="Helical" evidence="7">
    <location>
        <begin position="167"/>
        <end position="188"/>
    </location>
</feature>
<protein>
    <recommendedName>
        <fullName evidence="8">Amino acid transporter transmembrane domain-containing protein</fullName>
    </recommendedName>
</protein>
<proteinExistence type="inferred from homology"/>
<accession>A0A316ZI61</accession>
<evidence type="ECO:0000256" key="1">
    <source>
        <dbReference type="ARBA" id="ARBA00004141"/>
    </source>
</evidence>
<evidence type="ECO:0000256" key="3">
    <source>
        <dbReference type="ARBA" id="ARBA00022692"/>
    </source>
</evidence>
<dbReference type="Proteomes" id="UP000245946">
    <property type="component" value="Unassembled WGS sequence"/>
</dbReference>
<keyword evidence="10" id="KW-1185">Reference proteome</keyword>
<evidence type="ECO:0000256" key="4">
    <source>
        <dbReference type="ARBA" id="ARBA00022989"/>
    </source>
</evidence>
<evidence type="ECO:0000313" key="9">
    <source>
        <dbReference type="EMBL" id="PWO01190.1"/>
    </source>
</evidence>
<keyword evidence="5 7" id="KW-0472">Membrane</keyword>
<evidence type="ECO:0000256" key="6">
    <source>
        <dbReference type="SAM" id="MobiDB-lite"/>
    </source>
</evidence>
<dbReference type="PANTHER" id="PTHR22950:SF479">
    <property type="entry name" value="AMINO ACID TRANSPORTER (EUROFUNG)-RELATED"/>
    <property type="match status" value="1"/>
</dbReference>
<comment type="similarity">
    <text evidence="2">Belongs to the amino acid/polyamine transporter 2 family.</text>
</comment>
<evidence type="ECO:0000256" key="7">
    <source>
        <dbReference type="SAM" id="Phobius"/>
    </source>
</evidence>
<comment type="subcellular location">
    <subcellularLocation>
        <location evidence="1">Membrane</location>
        <topology evidence="1">Multi-pass membrane protein</topology>
    </subcellularLocation>
</comment>
<evidence type="ECO:0000256" key="2">
    <source>
        <dbReference type="ARBA" id="ARBA00008066"/>
    </source>
</evidence>
<dbReference type="GeneID" id="37267564"/>
<feature type="transmembrane region" description="Helical" evidence="7">
    <location>
        <begin position="425"/>
        <end position="450"/>
    </location>
</feature>
<reference evidence="9 10" key="1">
    <citation type="journal article" date="2018" name="Mol. Biol. Evol.">
        <title>Broad Genomic Sampling Reveals a Smut Pathogenic Ancestry of the Fungal Clade Ustilaginomycotina.</title>
        <authorList>
            <person name="Kijpornyongpan T."/>
            <person name="Mondo S.J."/>
            <person name="Barry K."/>
            <person name="Sandor L."/>
            <person name="Lee J."/>
            <person name="Lipzen A."/>
            <person name="Pangilinan J."/>
            <person name="LaButti K."/>
            <person name="Hainaut M."/>
            <person name="Henrissat B."/>
            <person name="Grigoriev I.V."/>
            <person name="Spatafora J.W."/>
            <person name="Aime M.C."/>
        </authorList>
    </citation>
    <scope>NUCLEOTIDE SEQUENCE [LARGE SCALE GENOMIC DNA]</scope>
    <source>
        <strain evidence="9 10">MCA 4186</strain>
    </source>
</reference>
<feature type="region of interest" description="Disordered" evidence="6">
    <location>
        <begin position="31"/>
        <end position="50"/>
    </location>
</feature>
<feature type="transmembrane region" description="Helical" evidence="7">
    <location>
        <begin position="195"/>
        <end position="219"/>
    </location>
</feature>
<feature type="transmembrane region" description="Helical" evidence="7">
    <location>
        <begin position="358"/>
        <end position="382"/>
    </location>
</feature>
<dbReference type="EMBL" id="KZ819283">
    <property type="protein sequence ID" value="PWO01190.1"/>
    <property type="molecule type" value="Genomic_DNA"/>
</dbReference>
<dbReference type="PANTHER" id="PTHR22950">
    <property type="entry name" value="AMINO ACID TRANSPORTER"/>
    <property type="match status" value="1"/>
</dbReference>
<feature type="domain" description="Amino acid transporter transmembrane" evidence="8">
    <location>
        <begin position="56"/>
        <end position="441"/>
    </location>
</feature>
<name>A0A316ZI61_9BASI</name>
<evidence type="ECO:0000313" key="10">
    <source>
        <dbReference type="Proteomes" id="UP000245946"/>
    </source>
</evidence>
<dbReference type="OrthoDB" id="40134at2759"/>
<sequence length="475" mass="50775">MLFSGPRSDARRERYRHEVLDVADGARKTKRLDGEKGALPDGAPSAQAESTGLERTMGWKGCAWNSCAYSIALGILSLPSVCATLGVAPFVILACVFAALTYYTGMSYHRLQQRYPGIHSLEDAGDLLFGRVGAFVLGWTQVIFSVFLQGNHVLLGAKAFNALGWRAPQTCAIALYVVFAIISFLFSLPRSYKLFSWLAVFSVISILVSVLIVLIASGVTGPADGTVVQPISAAAQPGFLDACLAITNLFVSFGSSPSYLPLMAEMHDPKHGFPRALRTLVIFQLVLYCVVGGVVYRNLGPDVASPSIAALQPIYQKAAYGTGLGTILLAGCESAQVSGKVLYVKLFRMRPSLFKTKAWGWAIWTAINAVTWVLAAILAMILPFFSSFLGVEASAFWSAFLAAAAAFSVYCALEERKHGEITPARCAVMLAAAAAVLCVTTFIAITGMWASAVSIRDSYAQGIVGRPFSCAITDA</sequence>